<dbReference type="RefSeq" id="WP_006099602.1">
    <property type="nucleotide sequence ID" value="NZ_DS989844.1"/>
</dbReference>
<evidence type="ECO:0000313" key="2">
    <source>
        <dbReference type="EMBL" id="EDX77495.1"/>
    </source>
</evidence>
<dbReference type="Proteomes" id="UP000003835">
    <property type="component" value="Unassembled WGS sequence"/>
</dbReference>
<dbReference type="InterPro" id="IPR013589">
    <property type="entry name" value="Bac_transglu_N"/>
</dbReference>
<dbReference type="InterPro" id="IPR002931">
    <property type="entry name" value="Transglutaminase-like"/>
</dbReference>
<dbReference type="Pfam" id="PF08379">
    <property type="entry name" value="Bact_transglu_N"/>
    <property type="match status" value="1"/>
</dbReference>
<dbReference type="PANTHER" id="PTHR33490">
    <property type="entry name" value="BLR5614 PROTEIN-RELATED"/>
    <property type="match status" value="1"/>
</dbReference>
<dbReference type="Pfam" id="PF09899">
    <property type="entry name" value="DUF2126"/>
    <property type="match status" value="3"/>
</dbReference>
<evidence type="ECO:0000259" key="1">
    <source>
        <dbReference type="SMART" id="SM00460"/>
    </source>
</evidence>
<dbReference type="SMART" id="SM00460">
    <property type="entry name" value="TGc"/>
    <property type="match status" value="1"/>
</dbReference>
<dbReference type="eggNOG" id="COG1305">
    <property type="taxonomic scope" value="Bacteria"/>
</dbReference>
<dbReference type="EMBL" id="DS989844">
    <property type="protein sequence ID" value="EDX77495.1"/>
    <property type="molecule type" value="Genomic_DNA"/>
</dbReference>
<organism evidence="2 3">
    <name type="scientific">Coleofasciculus chthonoplastes PCC 7420</name>
    <dbReference type="NCBI Taxonomy" id="118168"/>
    <lineage>
        <taxon>Bacteria</taxon>
        <taxon>Bacillati</taxon>
        <taxon>Cyanobacteriota</taxon>
        <taxon>Cyanophyceae</taxon>
        <taxon>Coleofasciculales</taxon>
        <taxon>Coleofasciculaceae</taxon>
        <taxon>Coleofasciculus</taxon>
    </lineage>
</organism>
<sequence length="1050" mass="118384">MPIKVSLNHQLAYHFERPIILGPHTLGLHPSPHCRTPIQSYSLTIQPQEHNLTWQNDPYGNRLARLNFPKPTDTLAIEVDIIAQLQPINPFNFLVEQYAERYPFNYDPQLQKELSPFLDISESGKLLSDWVEENRKNDIYITGFLGAINQQLAQDITHTIRLETGIQSCEETLTKKVGSCRDTAWLLVQILRHYGLAARFVSGYLIQLKADNPPVDGPPGIEADCADFHAWAEVYLPGAGWIGLDPTSGYLAAEGHIPLVCTPTPEAASPVRGTSEPCPSQLEFAVKVSRHENIASPSKPYTEAQWQQIDSLGKAVDETLHRAGVGLTMGGEPTFVSIDDFESPQWQIAALGDEKRKIAGQLLKRLEARFSKGGGLLHYGLGKWYPGEILPRWALGCYWRSDGTPIWRNREWYAEEGKDYGHTAKQGEIFIQALAKHLGVNPDCIIPAYEYEGDIGGYVLPILPVLKDEQLYWSTCHWRFPDERLNLLVGDSPAGFRLPLNSIDWSEELVQEGIVPLEANPARPSPEFIDSHDNTIRIGLGVEARQGILHIFLPPLTSARSFLDLITAIEETAAKVKTPVLIEGYTPPGNGGIEGFQITPDPGVIEANIHPAGNWQELVEITTTLHEEARLCRLGTEKYTLDGRRVSTGGGAHITIGGKTPLESPLLRRPDLLRSLISYWQNHPSLSYLFAGLFVGPTSQSPRVDEARHESLYELEIAFQTLQPGEDVAPELVDRLLRNLLVDVTGNTHRSAFCIDKLYPVENYRNQLGLLEFRAFAMPPNMRMSLLQMLLIRALVAWFWEHPYTQNLIRWGTRLHDRFLLPYYIGEDLRQVIRELQEAGYPFKLEWFEPFFEFRFPQYGEISREGIELELRHAIEPWHVLGEETGTGGTARYVDSSMERIQVRLRGAMGHSPNPDNFSSRYQVTCNGYPVPLKSTGIPGDYVGGVRFRAREYAALLHPSINSHSPLVFDIVDTWTQRSIGGCRYSVNHPNGIVYDKFPVNHREAESRMLERFIPQDHTPGIISIPPLSLSPEYPLTLDLRRVNSFNQET</sequence>
<dbReference type="eggNOG" id="COG4196">
    <property type="taxonomic scope" value="Bacteria"/>
</dbReference>
<dbReference type="OrthoDB" id="9787782at2"/>
<dbReference type="Pfam" id="PF01841">
    <property type="entry name" value="Transglut_core"/>
    <property type="match status" value="1"/>
</dbReference>
<dbReference type="AlphaFoldDB" id="B4VL67"/>
<evidence type="ECO:0000313" key="3">
    <source>
        <dbReference type="Proteomes" id="UP000003835"/>
    </source>
</evidence>
<dbReference type="InterPro" id="IPR038765">
    <property type="entry name" value="Papain-like_cys_pep_sf"/>
</dbReference>
<dbReference type="SUPFAM" id="SSF54001">
    <property type="entry name" value="Cysteine proteinases"/>
    <property type="match status" value="1"/>
</dbReference>
<reference evidence="2 3" key="1">
    <citation type="submission" date="2008-07" db="EMBL/GenBank/DDBJ databases">
        <authorList>
            <person name="Tandeau de Marsac N."/>
            <person name="Ferriera S."/>
            <person name="Johnson J."/>
            <person name="Kravitz S."/>
            <person name="Beeson K."/>
            <person name="Sutton G."/>
            <person name="Rogers Y.-H."/>
            <person name="Friedman R."/>
            <person name="Frazier M."/>
            <person name="Venter J.C."/>
        </authorList>
    </citation>
    <scope>NUCLEOTIDE SEQUENCE [LARGE SCALE GENOMIC DNA]</scope>
    <source>
        <strain evidence="2 3">PCC 7420</strain>
    </source>
</reference>
<keyword evidence="3" id="KW-1185">Reference proteome</keyword>
<protein>
    <submittedName>
        <fullName evidence="2">Bacterial transglutaminase-like domain family protein</fullName>
    </submittedName>
</protein>
<accession>B4VL67</accession>
<dbReference type="PANTHER" id="PTHR33490:SF1">
    <property type="entry name" value="SLL1233 PROTEIN"/>
    <property type="match status" value="1"/>
</dbReference>
<feature type="domain" description="Transglutaminase-like" evidence="1">
    <location>
        <begin position="172"/>
        <end position="248"/>
    </location>
</feature>
<proteinExistence type="predicted"/>
<dbReference type="InterPro" id="IPR018667">
    <property type="entry name" value="DUF2126"/>
</dbReference>
<dbReference type="HOGENOM" id="CLU_008973_4_0_3"/>
<dbReference type="STRING" id="118168.MC7420_632"/>
<dbReference type="Gene3D" id="3.10.620.30">
    <property type="match status" value="1"/>
</dbReference>
<gene>
    <name evidence="2" type="ORF">MC7420_632</name>
</gene>
<name>B4VL67_9CYAN</name>